<gene>
    <name evidence="2" type="ORF">SAMN05216270_106100</name>
</gene>
<evidence type="ECO:0000313" key="2">
    <source>
        <dbReference type="EMBL" id="SDD66600.1"/>
    </source>
</evidence>
<dbReference type="EMBL" id="FNAD01000006">
    <property type="protein sequence ID" value="SDD66600.1"/>
    <property type="molecule type" value="Genomic_DNA"/>
</dbReference>
<feature type="transmembrane region" description="Helical" evidence="1">
    <location>
        <begin position="375"/>
        <end position="393"/>
    </location>
</feature>
<organism evidence="2 3">
    <name type="scientific">Glycomyces harbinensis</name>
    <dbReference type="NCBI Taxonomy" id="58114"/>
    <lineage>
        <taxon>Bacteria</taxon>
        <taxon>Bacillati</taxon>
        <taxon>Actinomycetota</taxon>
        <taxon>Actinomycetes</taxon>
        <taxon>Glycomycetales</taxon>
        <taxon>Glycomycetaceae</taxon>
        <taxon>Glycomyces</taxon>
    </lineage>
</organism>
<dbReference type="Gene3D" id="1.50.10.20">
    <property type="match status" value="1"/>
</dbReference>
<evidence type="ECO:0000313" key="3">
    <source>
        <dbReference type="Proteomes" id="UP000198949"/>
    </source>
</evidence>
<dbReference type="InterPro" id="IPR008930">
    <property type="entry name" value="Terpenoid_cyclase/PrenylTrfase"/>
</dbReference>
<sequence>MSRRRKRPSRDIAKTVGYGHNLIRSNRFREGNLWRAVFEGGVQVSFCATVAVMELNRVLSRAGVARAAVTPDDYRALLRKVGPNGAVRCRVADYTGPEVAAKLLIGLRPCFDQGEPPPAIKRMIAFVAASVRPDGTIETLQSRCGGGERVYPAAVIAIALSQWAPQEHRDKIGDIVDFLERQWDVNTGLWRHAERRGFELAVSAVAFIAVRRAESTSVDLRKAAEAIANGVIERTHSQFFDDKCAKPDTDAYQLLRLNRYAWSADALIEAEGVLPDRLRRNAMAALTEVLLEKHHVMLVPGRRIPNQDSIEEFAKDMTALHRLGMEQEGASSRRFRFRAFGARLRRGPERRSQARAVAASPAGDDEGQMLRWTKLSALVGLVGIIVGAVISLFT</sequence>
<keyword evidence="3" id="KW-1185">Reference proteome</keyword>
<evidence type="ECO:0000256" key="1">
    <source>
        <dbReference type="SAM" id="Phobius"/>
    </source>
</evidence>
<keyword evidence="1" id="KW-0812">Transmembrane</keyword>
<name>A0A1G6WKX0_9ACTN</name>
<proteinExistence type="predicted"/>
<protein>
    <submittedName>
        <fullName evidence="2">Uncharacterized protein</fullName>
    </submittedName>
</protein>
<accession>A0A1G6WKX0</accession>
<reference evidence="3" key="1">
    <citation type="submission" date="2016-10" db="EMBL/GenBank/DDBJ databases">
        <authorList>
            <person name="Varghese N."/>
            <person name="Submissions S."/>
        </authorList>
    </citation>
    <scope>NUCLEOTIDE SEQUENCE [LARGE SCALE GENOMIC DNA]</scope>
    <source>
        <strain evidence="3">CGMCC 4.3516</strain>
    </source>
</reference>
<dbReference type="AlphaFoldDB" id="A0A1G6WKX0"/>
<keyword evidence="1" id="KW-1133">Transmembrane helix</keyword>
<dbReference type="Proteomes" id="UP000198949">
    <property type="component" value="Unassembled WGS sequence"/>
</dbReference>
<dbReference type="RefSeq" id="WP_091034337.1">
    <property type="nucleotide sequence ID" value="NZ_FNAD01000006.1"/>
</dbReference>
<dbReference type="SUPFAM" id="SSF48239">
    <property type="entry name" value="Terpenoid cyclases/Protein prenyltransferases"/>
    <property type="match status" value="1"/>
</dbReference>
<keyword evidence="1" id="KW-0472">Membrane</keyword>